<proteinExistence type="predicted"/>
<sequence length="30" mass="3481">MRMAAPLFFFHRDEITSNLSNYLGTSQADF</sequence>
<protein>
    <submittedName>
        <fullName evidence="1">Uncharacterized protein</fullName>
    </submittedName>
</protein>
<accession>A0A2P2NEU0</accession>
<name>A0A2P2NEU0_RHIMU</name>
<dbReference type="AlphaFoldDB" id="A0A2P2NEU0"/>
<dbReference type="EMBL" id="GGEC01060521">
    <property type="protein sequence ID" value="MBX41005.1"/>
    <property type="molecule type" value="Transcribed_RNA"/>
</dbReference>
<organism evidence="1">
    <name type="scientific">Rhizophora mucronata</name>
    <name type="common">Asiatic mangrove</name>
    <dbReference type="NCBI Taxonomy" id="61149"/>
    <lineage>
        <taxon>Eukaryota</taxon>
        <taxon>Viridiplantae</taxon>
        <taxon>Streptophyta</taxon>
        <taxon>Embryophyta</taxon>
        <taxon>Tracheophyta</taxon>
        <taxon>Spermatophyta</taxon>
        <taxon>Magnoliopsida</taxon>
        <taxon>eudicotyledons</taxon>
        <taxon>Gunneridae</taxon>
        <taxon>Pentapetalae</taxon>
        <taxon>rosids</taxon>
        <taxon>fabids</taxon>
        <taxon>Malpighiales</taxon>
        <taxon>Rhizophoraceae</taxon>
        <taxon>Rhizophora</taxon>
    </lineage>
</organism>
<reference evidence="1" key="1">
    <citation type="submission" date="2018-02" db="EMBL/GenBank/DDBJ databases">
        <title>Rhizophora mucronata_Transcriptome.</title>
        <authorList>
            <person name="Meera S.P."/>
            <person name="Sreeshan A."/>
            <person name="Augustine A."/>
        </authorList>
    </citation>
    <scope>NUCLEOTIDE SEQUENCE</scope>
    <source>
        <tissue evidence="1">Leaf</tissue>
    </source>
</reference>
<evidence type="ECO:0000313" key="1">
    <source>
        <dbReference type="EMBL" id="MBX41005.1"/>
    </source>
</evidence>